<accession>A0AAW7Y468</accession>
<organism evidence="1 2">
    <name type="scientific">Photobacterium sanguinicancri</name>
    <dbReference type="NCBI Taxonomy" id="875932"/>
    <lineage>
        <taxon>Bacteria</taxon>
        <taxon>Pseudomonadati</taxon>
        <taxon>Pseudomonadota</taxon>
        <taxon>Gammaproteobacteria</taxon>
        <taxon>Vibrionales</taxon>
        <taxon>Vibrionaceae</taxon>
        <taxon>Photobacterium</taxon>
    </lineage>
</organism>
<evidence type="ECO:0000313" key="2">
    <source>
        <dbReference type="Proteomes" id="UP001170624"/>
    </source>
</evidence>
<dbReference type="AlphaFoldDB" id="A0AAW7Y468"/>
<comment type="caution">
    <text evidence="1">The sequence shown here is derived from an EMBL/GenBank/DDBJ whole genome shotgun (WGS) entry which is preliminary data.</text>
</comment>
<dbReference type="NCBIfam" id="TIGR01635">
    <property type="entry name" value="tail_comp_S"/>
    <property type="match status" value="1"/>
</dbReference>
<dbReference type="EMBL" id="JAUOPU010000008">
    <property type="protein sequence ID" value="MDO6542810.1"/>
    <property type="molecule type" value="Genomic_DNA"/>
</dbReference>
<protein>
    <submittedName>
        <fullName evidence="1">Phage virion morphogenesis protein</fullName>
    </submittedName>
</protein>
<dbReference type="Pfam" id="PF05069">
    <property type="entry name" value="Phage_tail_S"/>
    <property type="match status" value="1"/>
</dbReference>
<dbReference type="RefSeq" id="WP_303499307.1">
    <property type="nucleotide sequence ID" value="NZ_JAUOPU010000008.1"/>
</dbReference>
<name>A0AAW7Y468_9GAMM</name>
<evidence type="ECO:0000313" key="1">
    <source>
        <dbReference type="EMBL" id="MDO6542810.1"/>
    </source>
</evidence>
<dbReference type="Proteomes" id="UP001170624">
    <property type="component" value="Unassembled WGS sequence"/>
</dbReference>
<proteinExistence type="predicted"/>
<reference evidence="1" key="1">
    <citation type="submission" date="2023-07" db="EMBL/GenBank/DDBJ databases">
        <title>Genome content predicts the carbon catabolic preferences of heterotrophic bacteria.</title>
        <authorList>
            <person name="Gralka M."/>
        </authorList>
    </citation>
    <scope>NUCLEOTIDE SEQUENCE</scope>
    <source>
        <strain evidence="1">G2M05</strain>
    </source>
</reference>
<gene>
    <name evidence="1" type="ORF">Q4568_09715</name>
</gene>
<sequence length="152" mass="17416">MAGANYSIQLDGIDHIRERINELLTRGQNLEPAFQDIGEMLLLSHNERWAKQESPDGQPWQPLSEDYKKRKKKNQSLILVLNQHLGRELNYNAWRTGMTFGTPYEYGAIHHFGGSSDMRPQNTAISARPWLGVSDEDTEQIYQILGDFLTAD</sequence>
<dbReference type="InterPro" id="IPR006522">
    <property type="entry name" value="Phage_virion_morphogenesis"/>
</dbReference>